<evidence type="ECO:0000256" key="1">
    <source>
        <dbReference type="ARBA" id="ARBA00004496"/>
    </source>
</evidence>
<keyword evidence="10" id="KW-1185">Reference proteome</keyword>
<dbReference type="RefSeq" id="WP_199384501.1">
    <property type="nucleotide sequence ID" value="NZ_JAEMHM010000010.1"/>
</dbReference>
<comment type="caution">
    <text evidence="9">The sequence shown here is derived from an EMBL/GenBank/DDBJ whole genome shotgun (WGS) entry which is preliminary data.</text>
</comment>
<feature type="domain" description="RecX second three-helical" evidence="6">
    <location>
        <begin position="51"/>
        <end position="92"/>
    </location>
</feature>
<evidence type="ECO:0000256" key="3">
    <source>
        <dbReference type="ARBA" id="ARBA00018111"/>
    </source>
</evidence>
<reference evidence="9" key="1">
    <citation type="submission" date="2020-12" db="EMBL/GenBank/DDBJ databases">
        <title>Geomonas sp. Red875, isolated from river sediment.</title>
        <authorList>
            <person name="Xu Z."/>
            <person name="Zhang Z."/>
            <person name="Masuda Y."/>
            <person name="Itoh H."/>
            <person name="Senoo K."/>
        </authorList>
    </citation>
    <scope>NUCLEOTIDE SEQUENCE</scope>
    <source>
        <strain evidence="9">Red875</strain>
    </source>
</reference>
<dbReference type="AlphaFoldDB" id="A0A8J7LWD4"/>
<dbReference type="InterPro" id="IPR053924">
    <property type="entry name" value="RecX_HTH_2nd"/>
</dbReference>
<dbReference type="Pfam" id="PF02631">
    <property type="entry name" value="RecX_HTH2"/>
    <property type="match status" value="1"/>
</dbReference>
<dbReference type="InterPro" id="IPR036388">
    <property type="entry name" value="WH-like_DNA-bd_sf"/>
</dbReference>
<comment type="function">
    <text evidence="5">Modulates RecA activity.</text>
</comment>
<dbReference type="PANTHER" id="PTHR33602:SF1">
    <property type="entry name" value="REGULATORY PROTEIN RECX FAMILY PROTEIN"/>
    <property type="match status" value="1"/>
</dbReference>
<proteinExistence type="inferred from homology"/>
<organism evidence="9 10">
    <name type="scientific">Geomesophilobacter sediminis</name>
    <dbReference type="NCBI Taxonomy" id="2798584"/>
    <lineage>
        <taxon>Bacteria</taxon>
        <taxon>Pseudomonadati</taxon>
        <taxon>Thermodesulfobacteriota</taxon>
        <taxon>Desulfuromonadia</taxon>
        <taxon>Geobacterales</taxon>
        <taxon>Geobacteraceae</taxon>
        <taxon>Geomesophilobacter</taxon>
    </lineage>
</organism>
<protein>
    <recommendedName>
        <fullName evidence="3 5">Regulatory protein RecX</fullName>
    </recommendedName>
</protein>
<comment type="subcellular location">
    <subcellularLocation>
        <location evidence="1 5">Cytoplasm</location>
    </subcellularLocation>
</comment>
<evidence type="ECO:0000313" key="9">
    <source>
        <dbReference type="EMBL" id="MBJ6725605.1"/>
    </source>
</evidence>
<evidence type="ECO:0000256" key="2">
    <source>
        <dbReference type="ARBA" id="ARBA00009695"/>
    </source>
</evidence>
<feature type="domain" description="RecX third three-helical" evidence="7">
    <location>
        <begin position="102"/>
        <end position="145"/>
    </location>
</feature>
<keyword evidence="4 5" id="KW-0963">Cytoplasm</keyword>
<evidence type="ECO:0000256" key="5">
    <source>
        <dbReference type="HAMAP-Rule" id="MF_01114"/>
    </source>
</evidence>
<evidence type="ECO:0000259" key="7">
    <source>
        <dbReference type="Pfam" id="PF21981"/>
    </source>
</evidence>
<evidence type="ECO:0000259" key="6">
    <source>
        <dbReference type="Pfam" id="PF02631"/>
    </source>
</evidence>
<comment type="similarity">
    <text evidence="2 5">Belongs to the RecX family.</text>
</comment>
<evidence type="ECO:0000313" key="10">
    <source>
        <dbReference type="Proteomes" id="UP000636888"/>
    </source>
</evidence>
<dbReference type="HAMAP" id="MF_01114">
    <property type="entry name" value="RecX"/>
    <property type="match status" value="1"/>
</dbReference>
<dbReference type="InterPro" id="IPR003783">
    <property type="entry name" value="Regulatory_RecX"/>
</dbReference>
<name>A0A8J7LWD4_9BACT</name>
<dbReference type="Pfam" id="PF21982">
    <property type="entry name" value="RecX_HTH1"/>
    <property type="match status" value="1"/>
</dbReference>
<dbReference type="Pfam" id="PF21981">
    <property type="entry name" value="RecX_HTH3"/>
    <property type="match status" value="1"/>
</dbReference>
<sequence length="154" mass="17302">MSTTPFDAGLRLLALRDHSEAELRRKLKTKGYPADGIDGAVARLKELSYLDDLRFARIFAEGALRGGRYVGERLRRELKMRGVAESVIREALGELEEEFPAQETLAALIARRFSGFDPQAATDKEKRRVVSYLMRRGFALGAISKELKLNSTMI</sequence>
<dbReference type="Proteomes" id="UP000636888">
    <property type="component" value="Unassembled WGS sequence"/>
</dbReference>
<dbReference type="Gene3D" id="1.10.10.10">
    <property type="entry name" value="Winged helix-like DNA-binding domain superfamily/Winged helix DNA-binding domain"/>
    <property type="match status" value="3"/>
</dbReference>
<dbReference type="EMBL" id="JAEMHM010000010">
    <property type="protein sequence ID" value="MBJ6725605.1"/>
    <property type="molecule type" value="Genomic_DNA"/>
</dbReference>
<dbReference type="InterPro" id="IPR053925">
    <property type="entry name" value="RecX_HTH_3rd"/>
</dbReference>
<feature type="domain" description="RecX first three-helical" evidence="8">
    <location>
        <begin position="7"/>
        <end position="44"/>
    </location>
</feature>
<accession>A0A8J7LWD4</accession>
<evidence type="ECO:0000259" key="8">
    <source>
        <dbReference type="Pfam" id="PF21982"/>
    </source>
</evidence>
<dbReference type="GO" id="GO:0005737">
    <property type="term" value="C:cytoplasm"/>
    <property type="evidence" value="ECO:0007669"/>
    <property type="project" value="UniProtKB-SubCell"/>
</dbReference>
<evidence type="ECO:0000256" key="4">
    <source>
        <dbReference type="ARBA" id="ARBA00022490"/>
    </source>
</evidence>
<dbReference type="PANTHER" id="PTHR33602">
    <property type="entry name" value="REGULATORY PROTEIN RECX FAMILY PROTEIN"/>
    <property type="match status" value="1"/>
</dbReference>
<dbReference type="InterPro" id="IPR053926">
    <property type="entry name" value="RecX_HTH_1st"/>
</dbReference>
<gene>
    <name evidence="5" type="primary">recX</name>
    <name evidence="9" type="ORF">JFN93_12865</name>
</gene>
<dbReference type="GO" id="GO:0006282">
    <property type="term" value="P:regulation of DNA repair"/>
    <property type="evidence" value="ECO:0007669"/>
    <property type="project" value="UniProtKB-UniRule"/>
</dbReference>